<reference evidence="2" key="1">
    <citation type="submission" date="2016-10" db="EMBL/GenBank/DDBJ databases">
        <authorList>
            <person name="Varghese N."/>
            <person name="Submissions S."/>
        </authorList>
    </citation>
    <scope>NUCLEOTIDE SEQUENCE [LARGE SCALE GENOMIC DNA]</scope>
    <source>
        <strain evidence="2">IBRC-M 10655</strain>
    </source>
</reference>
<accession>A0A1H0WMX7</accession>
<dbReference type="Proteomes" id="UP000199651">
    <property type="component" value="Unassembled WGS sequence"/>
</dbReference>
<name>A0A1H0WMX7_9PSEU</name>
<organism evidence="1 2">
    <name type="scientific">Actinokineospora alba</name>
    <dbReference type="NCBI Taxonomy" id="504798"/>
    <lineage>
        <taxon>Bacteria</taxon>
        <taxon>Bacillati</taxon>
        <taxon>Actinomycetota</taxon>
        <taxon>Actinomycetes</taxon>
        <taxon>Pseudonocardiales</taxon>
        <taxon>Pseudonocardiaceae</taxon>
        <taxon>Actinokineospora</taxon>
    </lineage>
</organism>
<keyword evidence="2" id="KW-1185">Reference proteome</keyword>
<evidence type="ECO:0000313" key="1">
    <source>
        <dbReference type="EMBL" id="SDP91993.1"/>
    </source>
</evidence>
<dbReference type="AlphaFoldDB" id="A0A1H0WMX7"/>
<protein>
    <submittedName>
        <fullName evidence="1">Uncharacterized protein</fullName>
    </submittedName>
</protein>
<sequence length="89" mass="9382">MTDETMLSHRDFALLRAVASGRTQLTISCEPDMFIDGLAACDQNAVHRLVHLGLIRAANLAAVGERVTAILTTLGASALNASLPHLNSA</sequence>
<proteinExistence type="predicted"/>
<dbReference type="OrthoDB" id="3700530at2"/>
<dbReference type="EMBL" id="FNJB01000025">
    <property type="protein sequence ID" value="SDP91993.1"/>
    <property type="molecule type" value="Genomic_DNA"/>
</dbReference>
<evidence type="ECO:0000313" key="2">
    <source>
        <dbReference type="Proteomes" id="UP000199651"/>
    </source>
</evidence>
<dbReference type="RefSeq" id="WP_091384388.1">
    <property type="nucleotide sequence ID" value="NZ_FNDV01000019.1"/>
</dbReference>
<gene>
    <name evidence="1" type="ORF">SAMN05192558_12516</name>
</gene>